<evidence type="ECO:0000256" key="2">
    <source>
        <dbReference type="ARBA" id="ARBA00023002"/>
    </source>
</evidence>
<dbReference type="InterPro" id="IPR015590">
    <property type="entry name" value="Aldehyde_DH_dom"/>
</dbReference>
<dbReference type="FunFam" id="3.40.309.10:FF:000049">
    <property type="entry name" value="Aldehyde dehydrogenase"/>
    <property type="match status" value="1"/>
</dbReference>
<feature type="active site" evidence="5">
    <location>
        <position position="258"/>
    </location>
</feature>
<dbReference type="InterPro" id="IPR016162">
    <property type="entry name" value="Ald_DH_N"/>
</dbReference>
<proteinExistence type="inferred from homology"/>
<evidence type="ECO:0000256" key="6">
    <source>
        <dbReference type="RuleBase" id="RU003345"/>
    </source>
</evidence>
<evidence type="ECO:0000256" key="5">
    <source>
        <dbReference type="PROSITE-ProRule" id="PRU10007"/>
    </source>
</evidence>
<reference evidence="8 9" key="1">
    <citation type="submission" date="2015-07" db="EMBL/GenBank/DDBJ databases">
        <title>Comparative genomics of the Sigatoka disease complex on banana suggests a link between parallel evolutionary changes in Pseudocercospora fijiensis and Pseudocercospora eumusae and increased virulence on the banana host.</title>
        <authorList>
            <person name="Chang T.-C."/>
            <person name="Salvucci A."/>
            <person name="Crous P.W."/>
            <person name="Stergiopoulos I."/>
        </authorList>
    </citation>
    <scope>NUCLEOTIDE SEQUENCE [LARGE SCALE GENOMIC DNA]</scope>
    <source>
        <strain evidence="8 9">CBS 114824</strain>
    </source>
</reference>
<comment type="catalytic activity">
    <reaction evidence="4">
        <text>an aldehyde + NAD(+) + H2O = a carboxylate + NADH + 2 H(+)</text>
        <dbReference type="Rhea" id="RHEA:16185"/>
        <dbReference type="ChEBI" id="CHEBI:15377"/>
        <dbReference type="ChEBI" id="CHEBI:15378"/>
        <dbReference type="ChEBI" id="CHEBI:17478"/>
        <dbReference type="ChEBI" id="CHEBI:29067"/>
        <dbReference type="ChEBI" id="CHEBI:57540"/>
        <dbReference type="ChEBI" id="CHEBI:57945"/>
        <dbReference type="EC" id="1.2.1.3"/>
    </reaction>
</comment>
<evidence type="ECO:0000259" key="7">
    <source>
        <dbReference type="Pfam" id="PF00171"/>
    </source>
</evidence>
<dbReference type="SUPFAM" id="SSF53720">
    <property type="entry name" value="ALDH-like"/>
    <property type="match status" value="1"/>
</dbReference>
<dbReference type="InterPro" id="IPR016163">
    <property type="entry name" value="Ald_DH_C"/>
</dbReference>
<keyword evidence="2 6" id="KW-0560">Oxidoreductase</keyword>
<dbReference type="Gene3D" id="3.40.309.10">
    <property type="entry name" value="Aldehyde Dehydrogenase, Chain A, domain 2"/>
    <property type="match status" value="1"/>
</dbReference>
<dbReference type="InterPro" id="IPR029510">
    <property type="entry name" value="Ald_DH_CS_GLU"/>
</dbReference>
<dbReference type="Gene3D" id="3.40.605.10">
    <property type="entry name" value="Aldehyde Dehydrogenase, Chain A, domain 1"/>
    <property type="match status" value="1"/>
</dbReference>
<organism evidence="8 9">
    <name type="scientific">Pseudocercospora eumusae</name>
    <dbReference type="NCBI Taxonomy" id="321146"/>
    <lineage>
        <taxon>Eukaryota</taxon>
        <taxon>Fungi</taxon>
        <taxon>Dikarya</taxon>
        <taxon>Ascomycota</taxon>
        <taxon>Pezizomycotina</taxon>
        <taxon>Dothideomycetes</taxon>
        <taxon>Dothideomycetidae</taxon>
        <taxon>Mycosphaerellales</taxon>
        <taxon>Mycosphaerellaceae</taxon>
        <taxon>Pseudocercospora</taxon>
    </lineage>
</organism>
<dbReference type="Pfam" id="PF00171">
    <property type="entry name" value="Aldedh"/>
    <property type="match status" value="1"/>
</dbReference>
<dbReference type="OrthoDB" id="310895at2759"/>
<comment type="caution">
    <text evidence="8">The sequence shown here is derived from an EMBL/GenBank/DDBJ whole genome shotgun (WGS) entry which is preliminary data.</text>
</comment>
<dbReference type="InterPro" id="IPR016161">
    <property type="entry name" value="Ald_DH/histidinol_DH"/>
</dbReference>
<name>A0A139GWK9_9PEZI</name>
<dbReference type="FunFam" id="3.40.605.10:FF:000007">
    <property type="entry name" value="NAD/NADP-dependent betaine aldehyde dehydrogenase"/>
    <property type="match status" value="1"/>
</dbReference>
<sequence>MSNFPFSKENLPKQLIINNEYVDSKNSKKLTVKNPKNGELVADDVPLAGEQDVDAAVRAAEEAFPAWRKTTPAKRRDMLNKLADLIDAHSKQLGELTRITLGAPWTSFGAFETSLCAETLRFNAGWTDKFAGESYPQEDGFMKIVRNEPLGVTAGIIPWNGPIGNVGLKAGPALATGNCFILKPSEKTPFAALALLPLIKEAGFPPGVFQVLSGDGTTGALLASHMKIRKVSFTGSIQTGKKIQEMAAKSNLKRVTLELGGKSPAVVFDDANLDNAVNWAVNAITGHSGQVCFAASRVYVQEGIYDRFIEKYKALFQERTKLLGDPDLESTVLGPLVDEAQFNRVTGFIERGKDQKQGTLLTGGARVGSNGYFVEPTIFTDVDPKSEIHTDEIFGPVSVVRTFKTEEEVMKMSNDTEYGLMAGVFTQDINKAMRIASEFDSGMVGINCISLMMTQAPFGGSKQSGVGREAGIHALRAFTDPKTIMVNLTY</sequence>
<dbReference type="GO" id="GO:0004029">
    <property type="term" value="F:aldehyde dehydrogenase (NAD+) activity"/>
    <property type="evidence" value="ECO:0007669"/>
    <property type="project" value="UniProtKB-EC"/>
</dbReference>
<feature type="domain" description="Aldehyde dehydrogenase" evidence="7">
    <location>
        <begin position="21"/>
        <end position="484"/>
    </location>
</feature>
<dbReference type="AlphaFoldDB" id="A0A139GWK9"/>
<dbReference type="STRING" id="321146.A0A139GWK9"/>
<protein>
    <recommendedName>
        <fullName evidence="3">aldehyde dehydrogenase (NAD(+))</fullName>
        <ecNumber evidence="3">1.2.1.3</ecNumber>
    </recommendedName>
</protein>
<evidence type="ECO:0000256" key="4">
    <source>
        <dbReference type="ARBA" id="ARBA00049194"/>
    </source>
</evidence>
<dbReference type="PROSITE" id="PS00687">
    <property type="entry name" value="ALDEHYDE_DEHYDR_GLU"/>
    <property type="match status" value="1"/>
</dbReference>
<comment type="similarity">
    <text evidence="1 6">Belongs to the aldehyde dehydrogenase family.</text>
</comment>
<evidence type="ECO:0000313" key="8">
    <source>
        <dbReference type="EMBL" id="KXS94583.1"/>
    </source>
</evidence>
<keyword evidence="9" id="KW-1185">Reference proteome</keyword>
<dbReference type="EMBL" id="LFZN01000276">
    <property type="protein sequence ID" value="KXS94583.1"/>
    <property type="molecule type" value="Genomic_DNA"/>
</dbReference>
<dbReference type="EC" id="1.2.1.3" evidence="3"/>
<dbReference type="PANTHER" id="PTHR11699">
    <property type="entry name" value="ALDEHYDE DEHYDROGENASE-RELATED"/>
    <property type="match status" value="1"/>
</dbReference>
<evidence type="ECO:0000256" key="3">
    <source>
        <dbReference type="ARBA" id="ARBA00024226"/>
    </source>
</evidence>
<evidence type="ECO:0000256" key="1">
    <source>
        <dbReference type="ARBA" id="ARBA00009986"/>
    </source>
</evidence>
<gene>
    <name evidence="8" type="ORF">AC578_1792</name>
</gene>
<accession>A0A139GWK9</accession>
<evidence type="ECO:0000313" key="9">
    <source>
        <dbReference type="Proteomes" id="UP000070133"/>
    </source>
</evidence>
<dbReference type="Proteomes" id="UP000070133">
    <property type="component" value="Unassembled WGS sequence"/>
</dbReference>